<evidence type="ECO:0000313" key="2">
    <source>
        <dbReference type="Proteomes" id="UP000595437"/>
    </source>
</evidence>
<sequence length="63" mass="7459">MQSTADREYRFIMVYQDHLTKFVCLRPLKTKTADEVAGQLVKNSVTKERRKFYKVTMEENSPT</sequence>
<evidence type="ECO:0000313" key="1">
    <source>
        <dbReference type="EMBL" id="QQP55175.1"/>
    </source>
</evidence>
<dbReference type="OrthoDB" id="6374475at2759"/>
<dbReference type="EMBL" id="CP045894">
    <property type="protein sequence ID" value="QQP55175.1"/>
    <property type="molecule type" value="Genomic_DNA"/>
</dbReference>
<dbReference type="AlphaFoldDB" id="A0A7T8QU60"/>
<organism evidence="1 2">
    <name type="scientific">Caligus rogercresseyi</name>
    <name type="common">Sea louse</name>
    <dbReference type="NCBI Taxonomy" id="217165"/>
    <lineage>
        <taxon>Eukaryota</taxon>
        <taxon>Metazoa</taxon>
        <taxon>Ecdysozoa</taxon>
        <taxon>Arthropoda</taxon>
        <taxon>Crustacea</taxon>
        <taxon>Multicrustacea</taxon>
        <taxon>Hexanauplia</taxon>
        <taxon>Copepoda</taxon>
        <taxon>Siphonostomatoida</taxon>
        <taxon>Caligidae</taxon>
        <taxon>Caligus</taxon>
    </lineage>
</organism>
<gene>
    <name evidence="1" type="ORF">FKW44_008277</name>
</gene>
<feature type="non-terminal residue" evidence="1">
    <location>
        <position position="63"/>
    </location>
</feature>
<proteinExistence type="predicted"/>
<dbReference type="Proteomes" id="UP000595437">
    <property type="component" value="Chromosome 5"/>
</dbReference>
<accession>A0A7T8QU60</accession>
<reference evidence="2" key="1">
    <citation type="submission" date="2021-01" db="EMBL/GenBank/DDBJ databases">
        <title>Caligus Genome Assembly.</title>
        <authorList>
            <person name="Gallardo-Escarate C."/>
        </authorList>
    </citation>
    <scope>NUCLEOTIDE SEQUENCE [LARGE SCALE GENOMIC DNA]</scope>
</reference>
<name>A0A7T8QU60_CALRO</name>
<feature type="non-terminal residue" evidence="1">
    <location>
        <position position="1"/>
    </location>
</feature>
<keyword evidence="2" id="KW-1185">Reference proteome</keyword>
<protein>
    <submittedName>
        <fullName evidence="1">Uncharacterized protein</fullName>
    </submittedName>
</protein>